<sequence>MKQPEQLILTPGQVPTDSANEASLTEVQSPRTLLRKKLRKLSQKTIFPPKTPHNTTQYLIGIKPLVLSDTQALLGTMLSFNVNLIFK</sequence>
<accession>A0AAU9K7Z8</accession>
<comment type="caution">
    <text evidence="2">The sequence shown here is derived from an EMBL/GenBank/DDBJ whole genome shotgun (WGS) entry which is preliminary data.</text>
</comment>
<dbReference type="EMBL" id="CAJZBQ010000062">
    <property type="protein sequence ID" value="CAG9335680.1"/>
    <property type="molecule type" value="Genomic_DNA"/>
</dbReference>
<protein>
    <submittedName>
        <fullName evidence="2">Uncharacterized protein</fullName>
    </submittedName>
</protein>
<gene>
    <name evidence="2" type="ORF">BSTOLATCC_MIC64143</name>
</gene>
<evidence type="ECO:0000313" key="2">
    <source>
        <dbReference type="EMBL" id="CAG9335680.1"/>
    </source>
</evidence>
<reference evidence="2" key="1">
    <citation type="submission" date="2021-09" db="EMBL/GenBank/DDBJ databases">
        <authorList>
            <consortium name="AG Swart"/>
            <person name="Singh M."/>
            <person name="Singh A."/>
            <person name="Seah K."/>
            <person name="Emmerich C."/>
        </authorList>
    </citation>
    <scope>NUCLEOTIDE SEQUENCE</scope>
    <source>
        <strain evidence="2">ATCC30299</strain>
    </source>
</reference>
<evidence type="ECO:0000313" key="3">
    <source>
        <dbReference type="Proteomes" id="UP001162131"/>
    </source>
</evidence>
<organism evidence="2 3">
    <name type="scientific">Blepharisma stoltei</name>
    <dbReference type="NCBI Taxonomy" id="1481888"/>
    <lineage>
        <taxon>Eukaryota</taxon>
        <taxon>Sar</taxon>
        <taxon>Alveolata</taxon>
        <taxon>Ciliophora</taxon>
        <taxon>Postciliodesmatophora</taxon>
        <taxon>Heterotrichea</taxon>
        <taxon>Heterotrichida</taxon>
        <taxon>Blepharismidae</taxon>
        <taxon>Blepharisma</taxon>
    </lineage>
</organism>
<dbReference type="AlphaFoldDB" id="A0AAU9K7Z8"/>
<name>A0AAU9K7Z8_9CILI</name>
<feature type="region of interest" description="Disordered" evidence="1">
    <location>
        <begin position="1"/>
        <end position="26"/>
    </location>
</feature>
<proteinExistence type="predicted"/>
<feature type="compositionally biased region" description="Polar residues" evidence="1">
    <location>
        <begin position="13"/>
        <end position="26"/>
    </location>
</feature>
<dbReference type="Proteomes" id="UP001162131">
    <property type="component" value="Unassembled WGS sequence"/>
</dbReference>
<keyword evidence="3" id="KW-1185">Reference proteome</keyword>
<evidence type="ECO:0000256" key="1">
    <source>
        <dbReference type="SAM" id="MobiDB-lite"/>
    </source>
</evidence>